<evidence type="ECO:0000313" key="1">
    <source>
        <dbReference type="EMBL" id="RZC56654.1"/>
    </source>
</evidence>
<evidence type="ECO:0000313" key="2">
    <source>
        <dbReference type="Proteomes" id="UP000316621"/>
    </source>
</evidence>
<keyword evidence="2" id="KW-1185">Reference proteome</keyword>
<dbReference type="AlphaFoldDB" id="A0A4Y7J692"/>
<gene>
    <name evidence="1" type="ORF">C5167_015540</name>
</gene>
<proteinExistence type="predicted"/>
<reference evidence="1 2" key="1">
    <citation type="journal article" date="2018" name="Science">
        <title>The opium poppy genome and morphinan production.</title>
        <authorList>
            <person name="Guo L."/>
            <person name="Winzer T."/>
            <person name="Yang X."/>
            <person name="Li Y."/>
            <person name="Ning Z."/>
            <person name="He Z."/>
            <person name="Teodor R."/>
            <person name="Lu Y."/>
            <person name="Bowser T.A."/>
            <person name="Graham I.A."/>
            <person name="Ye K."/>
        </authorList>
    </citation>
    <scope>NUCLEOTIDE SEQUENCE [LARGE SCALE GENOMIC DNA]</scope>
    <source>
        <strain evidence="2">cv. HN1</strain>
        <tissue evidence="1">Leaves</tissue>
    </source>
</reference>
<protein>
    <submittedName>
        <fullName evidence="1">Uncharacterized protein</fullName>
    </submittedName>
</protein>
<dbReference type="EMBL" id="CM010717">
    <property type="protein sequence ID" value="RZC56654.1"/>
    <property type="molecule type" value="Genomic_DNA"/>
</dbReference>
<dbReference type="Gramene" id="RZC56654">
    <property type="protein sequence ID" value="RZC56654"/>
    <property type="gene ID" value="C5167_015540"/>
</dbReference>
<organism evidence="1 2">
    <name type="scientific">Papaver somniferum</name>
    <name type="common">Opium poppy</name>
    <dbReference type="NCBI Taxonomy" id="3469"/>
    <lineage>
        <taxon>Eukaryota</taxon>
        <taxon>Viridiplantae</taxon>
        <taxon>Streptophyta</taxon>
        <taxon>Embryophyta</taxon>
        <taxon>Tracheophyta</taxon>
        <taxon>Spermatophyta</taxon>
        <taxon>Magnoliopsida</taxon>
        <taxon>Ranunculales</taxon>
        <taxon>Papaveraceae</taxon>
        <taxon>Papaveroideae</taxon>
        <taxon>Papaver</taxon>
    </lineage>
</organism>
<accession>A0A4Y7J692</accession>
<dbReference type="Proteomes" id="UP000316621">
    <property type="component" value="Chromosome 3"/>
</dbReference>
<sequence length="157" mass="17929">MKRPSELDTIHHIYHTLFRNHGITSNRIKDIVIAVVFNFVDMDRNKFCLQICEEMHIGNPSISNPLEPPCLSDLSLSNSNCTVIRNLQSCQTYNSAKKMQGSSSGSTSYFSIISGLKLYPLILIKKLDKPDRWQSYQMLMDERINILVTSNLQNDCS</sequence>
<name>A0A4Y7J692_PAPSO</name>